<evidence type="ECO:0000259" key="10">
    <source>
        <dbReference type="PROSITE" id="PS50109"/>
    </source>
</evidence>
<feature type="modified residue" description="4-aspartylphosphate" evidence="7">
    <location>
        <position position="652"/>
    </location>
</feature>
<dbReference type="InterPro" id="IPR005467">
    <property type="entry name" value="His_kinase_dom"/>
</dbReference>
<evidence type="ECO:0000256" key="8">
    <source>
        <dbReference type="SAM" id="Coils"/>
    </source>
</evidence>
<evidence type="ECO:0000313" key="12">
    <source>
        <dbReference type="EMBL" id="MDP2565811.1"/>
    </source>
</evidence>
<keyword evidence="3 7" id="KW-0597">Phosphoprotein</keyword>
<dbReference type="InterPro" id="IPR036890">
    <property type="entry name" value="HATPase_C_sf"/>
</dbReference>
<dbReference type="GO" id="GO:0005524">
    <property type="term" value="F:ATP binding"/>
    <property type="evidence" value="ECO:0007669"/>
    <property type="project" value="UniProtKB-KW"/>
</dbReference>
<keyword evidence="12" id="KW-0547">Nucleotide-binding</keyword>
<dbReference type="InterPro" id="IPR011006">
    <property type="entry name" value="CheY-like_superfamily"/>
</dbReference>
<dbReference type="InterPro" id="IPR003594">
    <property type="entry name" value="HATPase_dom"/>
</dbReference>
<keyword evidence="9" id="KW-1133">Transmembrane helix</keyword>
<dbReference type="RefSeq" id="WP_305472550.1">
    <property type="nucleotide sequence ID" value="NZ_JAUYVT010000014.1"/>
</dbReference>
<dbReference type="PROSITE" id="PS50110">
    <property type="entry name" value="RESPONSE_REGULATORY"/>
    <property type="match status" value="1"/>
</dbReference>
<evidence type="ECO:0000256" key="1">
    <source>
        <dbReference type="ARBA" id="ARBA00000085"/>
    </source>
</evidence>
<evidence type="ECO:0000256" key="4">
    <source>
        <dbReference type="ARBA" id="ARBA00022679"/>
    </source>
</evidence>
<dbReference type="InterPro" id="IPR003661">
    <property type="entry name" value="HisK_dim/P_dom"/>
</dbReference>
<feature type="domain" description="Response regulatory" evidence="11">
    <location>
        <begin position="603"/>
        <end position="722"/>
    </location>
</feature>
<dbReference type="InterPro" id="IPR001789">
    <property type="entry name" value="Sig_transdc_resp-reg_receiver"/>
</dbReference>
<evidence type="ECO:0000256" key="7">
    <source>
        <dbReference type="PROSITE-ProRule" id="PRU00169"/>
    </source>
</evidence>
<dbReference type="SUPFAM" id="SSF47384">
    <property type="entry name" value="Homodimeric domain of signal transducing histidine kinase"/>
    <property type="match status" value="1"/>
</dbReference>
<dbReference type="Proteomes" id="UP001177212">
    <property type="component" value="Unassembled WGS sequence"/>
</dbReference>
<keyword evidence="9" id="KW-0472">Membrane</keyword>
<dbReference type="EMBL" id="JAUYVT010000014">
    <property type="protein sequence ID" value="MDP2565811.1"/>
    <property type="molecule type" value="Genomic_DNA"/>
</dbReference>
<organism evidence="12 13">
    <name type="scientific">Pseudoalteromonas marina</name>
    <dbReference type="NCBI Taxonomy" id="267375"/>
    <lineage>
        <taxon>Bacteria</taxon>
        <taxon>Pseudomonadati</taxon>
        <taxon>Pseudomonadota</taxon>
        <taxon>Gammaproteobacteria</taxon>
        <taxon>Alteromonadales</taxon>
        <taxon>Pseudoalteromonadaceae</taxon>
        <taxon>Pseudoalteromonas</taxon>
    </lineage>
</organism>
<keyword evidence="13" id="KW-1185">Reference proteome</keyword>
<dbReference type="SUPFAM" id="SSF52172">
    <property type="entry name" value="CheY-like"/>
    <property type="match status" value="1"/>
</dbReference>
<dbReference type="Gene3D" id="3.40.50.2300">
    <property type="match status" value="1"/>
</dbReference>
<accession>A0ABT9FGE1</accession>
<keyword evidence="5" id="KW-0418">Kinase</keyword>
<evidence type="ECO:0000313" key="13">
    <source>
        <dbReference type="Proteomes" id="UP001177212"/>
    </source>
</evidence>
<feature type="coiled-coil region" evidence="8">
    <location>
        <begin position="207"/>
        <end position="241"/>
    </location>
</feature>
<dbReference type="InterPro" id="IPR036097">
    <property type="entry name" value="HisK_dim/P_sf"/>
</dbReference>
<evidence type="ECO:0000256" key="2">
    <source>
        <dbReference type="ARBA" id="ARBA00012438"/>
    </source>
</evidence>
<proteinExistence type="predicted"/>
<dbReference type="PROSITE" id="PS50109">
    <property type="entry name" value="HIS_KIN"/>
    <property type="match status" value="1"/>
</dbReference>
<dbReference type="Gene3D" id="3.30.565.10">
    <property type="entry name" value="Histidine kinase-like ATPase, C-terminal domain"/>
    <property type="match status" value="1"/>
</dbReference>
<comment type="catalytic activity">
    <reaction evidence="1">
        <text>ATP + protein L-histidine = ADP + protein N-phospho-L-histidine.</text>
        <dbReference type="EC" id="2.7.13.3"/>
    </reaction>
</comment>
<dbReference type="InterPro" id="IPR050736">
    <property type="entry name" value="Sensor_HK_Regulatory"/>
</dbReference>
<dbReference type="Pfam" id="PF02518">
    <property type="entry name" value="HATPase_c"/>
    <property type="match status" value="1"/>
</dbReference>
<name>A0ABT9FGE1_9GAMM</name>
<gene>
    <name evidence="12" type="ORF">Q8W34_14285</name>
</gene>
<evidence type="ECO:0000259" key="11">
    <source>
        <dbReference type="PROSITE" id="PS50110"/>
    </source>
</evidence>
<evidence type="ECO:0000256" key="5">
    <source>
        <dbReference type="ARBA" id="ARBA00022777"/>
    </source>
</evidence>
<keyword evidence="8" id="KW-0175">Coiled coil</keyword>
<protein>
    <recommendedName>
        <fullName evidence="2">histidine kinase</fullName>
        <ecNumber evidence="2">2.7.13.3</ecNumber>
    </recommendedName>
</protein>
<dbReference type="Pfam" id="PF00072">
    <property type="entry name" value="Response_reg"/>
    <property type="match status" value="1"/>
</dbReference>
<dbReference type="SMART" id="SM00387">
    <property type="entry name" value="HATPase_c"/>
    <property type="match status" value="1"/>
</dbReference>
<dbReference type="InterPro" id="IPR004358">
    <property type="entry name" value="Sig_transdc_His_kin-like_C"/>
</dbReference>
<dbReference type="EC" id="2.7.13.3" evidence="2"/>
<dbReference type="SUPFAM" id="SSF55874">
    <property type="entry name" value="ATPase domain of HSP90 chaperone/DNA topoisomerase II/histidine kinase"/>
    <property type="match status" value="1"/>
</dbReference>
<dbReference type="CDD" id="cd00082">
    <property type="entry name" value="HisKA"/>
    <property type="match status" value="1"/>
</dbReference>
<feature type="transmembrane region" description="Helical" evidence="9">
    <location>
        <begin position="182"/>
        <end position="201"/>
    </location>
</feature>
<keyword evidence="4" id="KW-0808">Transferase</keyword>
<evidence type="ECO:0000256" key="3">
    <source>
        <dbReference type="ARBA" id="ARBA00022553"/>
    </source>
</evidence>
<dbReference type="PANTHER" id="PTHR43711">
    <property type="entry name" value="TWO-COMPONENT HISTIDINE KINASE"/>
    <property type="match status" value="1"/>
</dbReference>
<keyword evidence="9" id="KW-0812">Transmembrane</keyword>
<keyword evidence="12" id="KW-0067">ATP-binding</keyword>
<dbReference type="PRINTS" id="PR00344">
    <property type="entry name" value="BCTRLSENSOR"/>
</dbReference>
<comment type="caution">
    <text evidence="12">The sequence shown here is derived from an EMBL/GenBank/DDBJ whole genome shotgun (WGS) entry which is preliminary data.</text>
</comment>
<evidence type="ECO:0000256" key="6">
    <source>
        <dbReference type="ARBA" id="ARBA00023012"/>
    </source>
</evidence>
<dbReference type="PANTHER" id="PTHR43711:SF26">
    <property type="entry name" value="SENSOR HISTIDINE KINASE RCSC"/>
    <property type="match status" value="1"/>
</dbReference>
<reference evidence="12" key="1">
    <citation type="submission" date="2023-07" db="EMBL/GenBank/DDBJ databases">
        <title>Genome content predicts the carbon catabolic preferences of heterotrophic bacteria.</title>
        <authorList>
            <person name="Gralka M."/>
        </authorList>
    </citation>
    <scope>NUCLEOTIDE SEQUENCE</scope>
    <source>
        <strain evidence="12">4G09</strain>
    </source>
</reference>
<evidence type="ECO:0000256" key="9">
    <source>
        <dbReference type="SAM" id="Phobius"/>
    </source>
</evidence>
<keyword evidence="6" id="KW-0902">Two-component regulatory system</keyword>
<sequence length="814" mass="92804">MKLFQEKFNLFATPAIILSVIIGANIYQKACSTSTANVIADGLIRDITSDIISSSDDPLKSMNHLNVLKASFDNAGLVNIFVFDKQRNLIVGTQEKKFEDLDIPMHKKNYQYGNNLLITRKLSYIDYLGSSKVISSLKKANTDIETNFEIAQTQFKKIEGALVVYVFSTAKNNTINNITHKFEFQLIVFFLTLMVVLSGWVNHQLIAKRLNIKLHRTNKKIRKLLADKKELEQQLEKIKESDLKESIRKKQTTNFLVNICHDIKTPINVLIAEVQINNLDNPILRSAEKQLNLLIDDLASASRITNGDFQFKKEIINWNIAVSDAIELSRSAQRTSRGNKHYCEFITLTSSIYVENAVSDERRIKQMLSNLINNAIKYSKSSTIITHTNYIKINNEDYIECTVIDYGLGIRKSIQRSVFEAFTQLNESKQLMDTGHGLGLSIIKTFAEKMKGTVNIHSNDPSGLRVGFRIPVNSAETDIIKHSIENLRTGELVAIISSCPELAFAISQKLYKCKTIHYLSLSELKRDNSTKYSIQHVVLGIDSIDNTEDMDHLELHSLGTTAKIYGPLERSRELFSEWGRYSFESLSILNNNWSTIDSEPAKRILVIEDIPTNIAQYRNLCRDLNYSLSLCLNSQQAKVLLNSQKFDLVFIDILIDEDECLDYGYDLSIHKKFTVNSDTPFIAVTGTAFDEVINFYIRCDINATITKAKGISENERETVAKILQNPKLSYGDKLYFEGEKSNKLEQILIELRECHDLIEIHKLLINAAKEADTEFLNQTVQQVWRYLERPENNHLVEHCKLSVLDYFLGKAQLS</sequence>
<feature type="domain" description="Histidine kinase" evidence="10">
    <location>
        <begin position="258"/>
        <end position="474"/>
    </location>
</feature>